<evidence type="ECO:0000313" key="2">
    <source>
        <dbReference type="EMBL" id="AJP71829.1"/>
    </source>
</evidence>
<dbReference type="Proteomes" id="UP000032300">
    <property type="component" value="Chromosome"/>
</dbReference>
<name>A0A7U4LET8_9SPHN</name>
<keyword evidence="1" id="KW-1133">Transmembrane helix</keyword>
<dbReference type="OrthoDB" id="8374816at2"/>
<sequence>MRQTILILAGLLAIPFGALFVLQGLGMVRWPSSSFMIDSRTWVLRGAILAVLGAVLVGGARLVPTRAERKRSRRRD</sequence>
<dbReference type="AlphaFoldDB" id="A0A7U4LET8"/>
<proteinExistence type="predicted"/>
<keyword evidence="3" id="KW-1185">Reference proteome</keyword>
<organism evidence="2 3">
    <name type="scientific">Sphingomonas hengshuiensis</name>
    <dbReference type="NCBI Taxonomy" id="1609977"/>
    <lineage>
        <taxon>Bacteria</taxon>
        <taxon>Pseudomonadati</taxon>
        <taxon>Pseudomonadota</taxon>
        <taxon>Alphaproteobacteria</taxon>
        <taxon>Sphingomonadales</taxon>
        <taxon>Sphingomonadaceae</taxon>
        <taxon>Sphingomonas</taxon>
    </lineage>
</organism>
<accession>A0A7U4LET8</accession>
<gene>
    <name evidence="2" type="ORF">TS85_08605</name>
</gene>
<evidence type="ECO:0000313" key="3">
    <source>
        <dbReference type="Proteomes" id="UP000032300"/>
    </source>
</evidence>
<dbReference type="EMBL" id="CP010836">
    <property type="protein sequence ID" value="AJP71829.1"/>
    <property type="molecule type" value="Genomic_DNA"/>
</dbReference>
<dbReference type="KEGG" id="sphi:TS85_08605"/>
<reference evidence="2 3" key="2">
    <citation type="submission" date="2015-02" db="EMBL/GenBank/DDBJ databases">
        <title>The complete genome of Sphingomonas hengshuiensis sp. WHSC-8 isolated from soil of Hengshui Lake.</title>
        <authorList>
            <person name="Wei S."/>
            <person name="Guo J."/>
            <person name="Su C."/>
            <person name="Wu R."/>
            <person name="Zhang Z."/>
            <person name="Liang K."/>
            <person name="Li H."/>
            <person name="Wang T."/>
            <person name="Liu H."/>
            <person name="Zhang C."/>
            <person name="Li Z."/>
            <person name="Wang Q."/>
            <person name="Meng J."/>
        </authorList>
    </citation>
    <scope>NUCLEOTIDE SEQUENCE [LARGE SCALE GENOMIC DNA]</scope>
    <source>
        <strain evidence="2 3">WHSC-8</strain>
    </source>
</reference>
<evidence type="ECO:0000256" key="1">
    <source>
        <dbReference type="SAM" id="Phobius"/>
    </source>
</evidence>
<feature type="transmembrane region" description="Helical" evidence="1">
    <location>
        <begin position="42"/>
        <end position="63"/>
    </location>
</feature>
<dbReference type="RefSeq" id="WP_044331643.1">
    <property type="nucleotide sequence ID" value="NZ_CP010836.1"/>
</dbReference>
<keyword evidence="1" id="KW-0812">Transmembrane</keyword>
<protein>
    <submittedName>
        <fullName evidence="2">Uncharacterized protein</fullName>
    </submittedName>
</protein>
<keyword evidence="1" id="KW-0472">Membrane</keyword>
<reference evidence="2 3" key="1">
    <citation type="journal article" date="2015" name="Int. J. Syst. Evol. Microbiol.">
        <title>Sphingomonas hengshuiensis sp. nov., isolated from lake wetland.</title>
        <authorList>
            <person name="Wei S."/>
            <person name="Wang T."/>
            <person name="Liu H."/>
            <person name="Zhang C."/>
            <person name="Guo J."/>
            <person name="Wang Q."/>
            <person name="Liang K."/>
            <person name="Zhang Z."/>
        </authorList>
    </citation>
    <scope>NUCLEOTIDE SEQUENCE [LARGE SCALE GENOMIC DNA]</scope>
    <source>
        <strain evidence="2 3">WHSC-8</strain>
    </source>
</reference>